<reference evidence="2" key="1">
    <citation type="journal article" date="2022" name="Nat. Commun.">
        <title>Chromosome evolution and the genetic basis of agronomically important traits in greater yam.</title>
        <authorList>
            <person name="Bredeson J.V."/>
            <person name="Lyons J.B."/>
            <person name="Oniyinde I.O."/>
            <person name="Okereke N.R."/>
            <person name="Kolade O."/>
            <person name="Nnabue I."/>
            <person name="Nwadili C.O."/>
            <person name="Hribova E."/>
            <person name="Parker M."/>
            <person name="Nwogha J."/>
            <person name="Shu S."/>
            <person name="Carlson J."/>
            <person name="Kariba R."/>
            <person name="Muthemba S."/>
            <person name="Knop K."/>
            <person name="Barton G.J."/>
            <person name="Sherwood A.V."/>
            <person name="Lopez-Montes A."/>
            <person name="Asiedu R."/>
            <person name="Jamnadass R."/>
            <person name="Muchugi A."/>
            <person name="Goodstein D."/>
            <person name="Egesi C.N."/>
            <person name="Featherston J."/>
            <person name="Asfaw A."/>
            <person name="Simpson G.G."/>
            <person name="Dolezel J."/>
            <person name="Hendre P.S."/>
            <person name="Van Deynze A."/>
            <person name="Kumar P.L."/>
            <person name="Obidiegwu J.E."/>
            <person name="Bhattacharjee R."/>
            <person name="Rokhsar D.S."/>
        </authorList>
    </citation>
    <scope>NUCLEOTIDE SEQUENCE [LARGE SCALE GENOMIC DNA]</scope>
    <source>
        <strain evidence="2">cv. TDa95/00328</strain>
    </source>
</reference>
<evidence type="ECO:0000313" key="1">
    <source>
        <dbReference type="EMBL" id="KAH7658540.1"/>
    </source>
</evidence>
<dbReference type="EMBL" id="CM037027">
    <property type="protein sequence ID" value="KAH7658540.1"/>
    <property type="molecule type" value="Genomic_DNA"/>
</dbReference>
<gene>
    <name evidence="1" type="ORF">IHE45_17G094900</name>
</gene>
<dbReference type="Proteomes" id="UP000827976">
    <property type="component" value="Chromosome 17"/>
</dbReference>
<accession>A0ACB7UE68</accession>
<protein>
    <submittedName>
        <fullName evidence="1">Uncharacterized protein</fullName>
    </submittedName>
</protein>
<sequence length="292" mass="32939">MASPAIDNGDKSDSAKKKKKVTETPKNANQESMMKSKEPVSEEVEEEEEELSRRILVRIEADVLNCSSCYEALFPPIYQCPNSHVMCSLCFVKHTGKCPSCSEINRLTQCLALERIIESMEISCSNAGCDETVSYLYRASHQESCIYAQCFCPFCSFQGCMTSLAQHVADIHKRSAAKFSYESSFQTFVYIQDFSLFISPDNRLFLLLINRDVAGGTGLSVISICPTAEDFEFTYDLSVDNNGTYFKMTSGGEMIRQWTCVHPKTFLFVPDVVCHPRKIFVCVTIRKSNRHT</sequence>
<name>A0ACB7UE68_DIOAL</name>
<comment type="caution">
    <text evidence="1">The sequence shown here is derived from an EMBL/GenBank/DDBJ whole genome shotgun (WGS) entry which is preliminary data.</text>
</comment>
<organism evidence="1 2">
    <name type="scientific">Dioscorea alata</name>
    <name type="common">Purple yam</name>
    <dbReference type="NCBI Taxonomy" id="55571"/>
    <lineage>
        <taxon>Eukaryota</taxon>
        <taxon>Viridiplantae</taxon>
        <taxon>Streptophyta</taxon>
        <taxon>Embryophyta</taxon>
        <taxon>Tracheophyta</taxon>
        <taxon>Spermatophyta</taxon>
        <taxon>Magnoliopsida</taxon>
        <taxon>Liliopsida</taxon>
        <taxon>Dioscoreales</taxon>
        <taxon>Dioscoreaceae</taxon>
        <taxon>Dioscorea</taxon>
    </lineage>
</organism>
<evidence type="ECO:0000313" key="2">
    <source>
        <dbReference type="Proteomes" id="UP000827976"/>
    </source>
</evidence>
<proteinExistence type="predicted"/>
<keyword evidence="2" id="KW-1185">Reference proteome</keyword>